<keyword evidence="6" id="KW-0004">4Fe-4S</keyword>
<dbReference type="AlphaFoldDB" id="A0A4Q9V1P0"/>
<dbReference type="Gene3D" id="1.20.5.1930">
    <property type="match status" value="1"/>
</dbReference>
<feature type="coiled-coil region" evidence="16">
    <location>
        <begin position="180"/>
        <end position="207"/>
    </location>
</feature>
<evidence type="ECO:0000313" key="20">
    <source>
        <dbReference type="Proteomes" id="UP000293036"/>
    </source>
</evidence>
<dbReference type="Pfam" id="PF07730">
    <property type="entry name" value="HisKA_3"/>
    <property type="match status" value="1"/>
</dbReference>
<keyword evidence="17" id="KW-0812">Transmembrane</keyword>
<comment type="cofactor">
    <cofactor evidence="2">
        <name>[4Fe-4S] cluster</name>
        <dbReference type="ChEBI" id="CHEBI:49883"/>
    </cofactor>
</comment>
<evidence type="ECO:0000256" key="10">
    <source>
        <dbReference type="ARBA" id="ARBA00022777"/>
    </source>
</evidence>
<dbReference type="RefSeq" id="WP_131280185.1">
    <property type="nucleotide sequence ID" value="NZ_JBHSLR010000009.1"/>
</dbReference>
<evidence type="ECO:0000259" key="18">
    <source>
        <dbReference type="PROSITE" id="PS50109"/>
    </source>
</evidence>
<evidence type="ECO:0000256" key="15">
    <source>
        <dbReference type="ARBA" id="ARBA00030800"/>
    </source>
</evidence>
<feature type="transmembrane region" description="Helical" evidence="17">
    <location>
        <begin position="12"/>
        <end position="37"/>
    </location>
</feature>
<keyword evidence="13" id="KW-0411">Iron-sulfur</keyword>
<keyword evidence="17" id="KW-1133">Transmembrane helix</keyword>
<evidence type="ECO:0000256" key="8">
    <source>
        <dbReference type="ARBA" id="ARBA00022679"/>
    </source>
</evidence>
<proteinExistence type="predicted"/>
<dbReference type="GO" id="GO:0016020">
    <property type="term" value="C:membrane"/>
    <property type="evidence" value="ECO:0007669"/>
    <property type="project" value="InterPro"/>
</dbReference>
<feature type="transmembrane region" description="Helical" evidence="17">
    <location>
        <begin position="144"/>
        <end position="166"/>
    </location>
</feature>
<keyword evidence="12" id="KW-0902">Two-component regulatory system</keyword>
<dbReference type="CDD" id="cd16917">
    <property type="entry name" value="HATPase_UhpB-NarQ-NarX-like"/>
    <property type="match status" value="1"/>
</dbReference>
<dbReference type="GO" id="GO:0051539">
    <property type="term" value="F:4 iron, 4 sulfur cluster binding"/>
    <property type="evidence" value="ECO:0007669"/>
    <property type="project" value="UniProtKB-KW"/>
</dbReference>
<dbReference type="InterPro" id="IPR036890">
    <property type="entry name" value="HATPase_C_sf"/>
</dbReference>
<keyword evidence="16" id="KW-0175">Coiled coil</keyword>
<evidence type="ECO:0000256" key="2">
    <source>
        <dbReference type="ARBA" id="ARBA00001966"/>
    </source>
</evidence>
<name>A0A4Q9V1P0_9ACTO</name>
<keyword evidence="17" id="KW-0472">Membrane</keyword>
<organism evidence="19 20">
    <name type="scientific">Arcanobacterium bovis</name>
    <dbReference type="NCBI Taxonomy" id="2529275"/>
    <lineage>
        <taxon>Bacteria</taxon>
        <taxon>Bacillati</taxon>
        <taxon>Actinomycetota</taxon>
        <taxon>Actinomycetes</taxon>
        <taxon>Actinomycetales</taxon>
        <taxon>Actinomycetaceae</taxon>
        <taxon>Arcanobacterium</taxon>
    </lineage>
</organism>
<dbReference type="GO" id="GO:0005737">
    <property type="term" value="C:cytoplasm"/>
    <property type="evidence" value="ECO:0007669"/>
    <property type="project" value="UniProtKB-SubCell"/>
</dbReference>
<evidence type="ECO:0000313" key="19">
    <source>
        <dbReference type="EMBL" id="TBW22985.1"/>
    </source>
</evidence>
<comment type="caution">
    <text evidence="19">The sequence shown here is derived from an EMBL/GenBank/DDBJ whole genome shotgun (WGS) entry which is preliminary data.</text>
</comment>
<dbReference type="Pfam" id="PF02518">
    <property type="entry name" value="HATPase_c"/>
    <property type="match status" value="1"/>
</dbReference>
<dbReference type="Proteomes" id="UP000293036">
    <property type="component" value="Unassembled WGS sequence"/>
</dbReference>
<evidence type="ECO:0000256" key="9">
    <source>
        <dbReference type="ARBA" id="ARBA00022723"/>
    </source>
</evidence>
<evidence type="ECO:0000256" key="17">
    <source>
        <dbReference type="SAM" id="Phobius"/>
    </source>
</evidence>
<comment type="catalytic activity">
    <reaction evidence="1">
        <text>ATP + protein L-histidine = ADP + protein N-phospho-L-histidine.</text>
        <dbReference type="EC" id="2.7.13.3"/>
    </reaction>
</comment>
<dbReference type="EMBL" id="SJDT01000002">
    <property type="protein sequence ID" value="TBW22985.1"/>
    <property type="molecule type" value="Genomic_DNA"/>
</dbReference>
<keyword evidence="8" id="KW-0808">Transferase</keyword>
<evidence type="ECO:0000256" key="12">
    <source>
        <dbReference type="ARBA" id="ARBA00023012"/>
    </source>
</evidence>
<dbReference type="OrthoDB" id="144293at2"/>
<sequence>MTKNAQPLPFALPARGAALLEIIQDILIVGLAVFGSVRAVSDGAGTMSFLGVLLLLVSLGIGRIQQRRERSGRKVTPVRKVEWALIVLVLGAALVICSYHFVWLQFPLWLLAAQALPLVWALPATATSLTVVISVLLQTNSSTASVIGPMIGALVAVGIARGALLLQNEAQRSQELLDRVLATQSEAAALSDEVVRMQREAGKLEERTRLARDIHDTLAQGFSSIILLARVAERTSDPAAVHNLVTQIETTASDNLTQARQVVYALNPPDIASGLSAPLQRLGNDLANQTTAEVTVEVDPNLRRLPIADEIILLRAAQGTLANIRRHAHASHVSINVSVVDGTVRLDIVDDGVGFDPAALPAIPTFDGGYGLGALKARLSEAGGGLAIESELGSGTALSVWLPLRNEP</sequence>
<dbReference type="InterPro" id="IPR005467">
    <property type="entry name" value="His_kinase_dom"/>
</dbReference>
<dbReference type="InterPro" id="IPR017205">
    <property type="entry name" value="Sig_transdc_His_kinase_ChrS"/>
</dbReference>
<protein>
    <recommendedName>
        <fullName evidence="5">Oxygen sensor histidine kinase NreB</fullName>
        <ecNumber evidence="4">2.7.13.3</ecNumber>
    </recommendedName>
    <alternativeName>
        <fullName evidence="15">Nitrogen regulation protein B</fullName>
    </alternativeName>
</protein>
<evidence type="ECO:0000256" key="14">
    <source>
        <dbReference type="ARBA" id="ARBA00024827"/>
    </source>
</evidence>
<dbReference type="SUPFAM" id="SSF55874">
    <property type="entry name" value="ATPase domain of HSP90 chaperone/DNA topoisomerase II/histidine kinase"/>
    <property type="match status" value="1"/>
</dbReference>
<dbReference type="InterPro" id="IPR003594">
    <property type="entry name" value="HATPase_dom"/>
</dbReference>
<feature type="transmembrane region" description="Helical" evidence="17">
    <location>
        <begin position="43"/>
        <end position="62"/>
    </location>
</feature>
<dbReference type="PRINTS" id="PR00344">
    <property type="entry name" value="BCTRLSENSOR"/>
</dbReference>
<feature type="transmembrane region" description="Helical" evidence="17">
    <location>
        <begin position="83"/>
        <end position="106"/>
    </location>
</feature>
<keyword evidence="11" id="KW-0408">Iron</keyword>
<keyword evidence="7" id="KW-0963">Cytoplasm</keyword>
<dbReference type="InterPro" id="IPR004358">
    <property type="entry name" value="Sig_transdc_His_kin-like_C"/>
</dbReference>
<dbReference type="GO" id="GO:0000155">
    <property type="term" value="F:phosphorelay sensor kinase activity"/>
    <property type="evidence" value="ECO:0007669"/>
    <property type="project" value="InterPro"/>
</dbReference>
<dbReference type="PIRSF" id="PIRSF037434">
    <property type="entry name" value="STHK_ChrS"/>
    <property type="match status" value="1"/>
</dbReference>
<evidence type="ECO:0000256" key="1">
    <source>
        <dbReference type="ARBA" id="ARBA00000085"/>
    </source>
</evidence>
<dbReference type="Gene3D" id="3.30.565.10">
    <property type="entry name" value="Histidine kinase-like ATPase, C-terminal domain"/>
    <property type="match status" value="1"/>
</dbReference>
<evidence type="ECO:0000256" key="5">
    <source>
        <dbReference type="ARBA" id="ARBA00017322"/>
    </source>
</evidence>
<keyword evidence="9" id="KW-0479">Metal-binding</keyword>
<feature type="transmembrane region" description="Helical" evidence="17">
    <location>
        <begin position="118"/>
        <end position="137"/>
    </location>
</feature>
<evidence type="ECO:0000256" key="11">
    <source>
        <dbReference type="ARBA" id="ARBA00023004"/>
    </source>
</evidence>
<comment type="subcellular location">
    <subcellularLocation>
        <location evidence="3">Cytoplasm</location>
    </subcellularLocation>
</comment>
<dbReference type="PROSITE" id="PS50109">
    <property type="entry name" value="HIS_KIN"/>
    <property type="match status" value="1"/>
</dbReference>
<dbReference type="InterPro" id="IPR011712">
    <property type="entry name" value="Sig_transdc_His_kin_sub3_dim/P"/>
</dbReference>
<evidence type="ECO:0000256" key="13">
    <source>
        <dbReference type="ARBA" id="ARBA00023014"/>
    </source>
</evidence>
<evidence type="ECO:0000256" key="7">
    <source>
        <dbReference type="ARBA" id="ARBA00022490"/>
    </source>
</evidence>
<dbReference type="GO" id="GO:0046983">
    <property type="term" value="F:protein dimerization activity"/>
    <property type="evidence" value="ECO:0007669"/>
    <property type="project" value="InterPro"/>
</dbReference>
<evidence type="ECO:0000256" key="3">
    <source>
        <dbReference type="ARBA" id="ARBA00004496"/>
    </source>
</evidence>
<dbReference type="EC" id="2.7.13.3" evidence="4"/>
<feature type="domain" description="Histidine kinase" evidence="18">
    <location>
        <begin position="209"/>
        <end position="406"/>
    </location>
</feature>
<evidence type="ECO:0000256" key="16">
    <source>
        <dbReference type="SAM" id="Coils"/>
    </source>
</evidence>
<reference evidence="19 20" key="1">
    <citation type="submission" date="2019-02" db="EMBL/GenBank/DDBJ databases">
        <title>Arcanobacterium bovis sp. nov., isolated from the milk of a cow with mastitis.</title>
        <authorList>
            <person name="Sammra O."/>
            <person name="Foster G."/>
            <person name="Hassan A."/>
            <person name="Alssahen M."/>
            <person name="Laemmler C."/>
            <person name="Borowiak M."/>
            <person name="Malorny B."/>
            <person name="Abdulmawjood A."/>
        </authorList>
    </citation>
    <scope>NUCLEOTIDE SEQUENCE [LARGE SCALE GENOMIC DNA]</scope>
    <source>
        <strain evidence="19 20">C605018/01/1</strain>
    </source>
</reference>
<dbReference type="InterPro" id="IPR050482">
    <property type="entry name" value="Sensor_HK_TwoCompSys"/>
</dbReference>
<dbReference type="GO" id="GO:0046872">
    <property type="term" value="F:metal ion binding"/>
    <property type="evidence" value="ECO:0007669"/>
    <property type="project" value="UniProtKB-KW"/>
</dbReference>
<keyword evidence="20" id="KW-1185">Reference proteome</keyword>
<accession>A0A4Q9V1P0</accession>
<comment type="function">
    <text evidence="14">Member of the two-component regulatory system NreB/NreC involved in the control of dissimilatory nitrate/nitrite reduction in response to oxygen. NreB functions as a direct oxygen sensor histidine kinase which is autophosphorylated, in the absence of oxygen, probably at the conserved histidine residue, and transfers its phosphate group probably to a conserved aspartate residue of NreC. NreB/NreC activates the expression of the nitrate (narGHJI) and nitrite (nir) reductase operons, as well as the putative nitrate transporter gene narT.</text>
</comment>
<gene>
    <name evidence="19" type="ORF">EZJ44_03605</name>
</gene>
<evidence type="ECO:0000256" key="4">
    <source>
        <dbReference type="ARBA" id="ARBA00012438"/>
    </source>
</evidence>
<keyword evidence="10 19" id="KW-0418">Kinase</keyword>
<dbReference type="PANTHER" id="PTHR24421:SF62">
    <property type="entry name" value="SENSORY TRANSDUCTION HISTIDINE KINASE"/>
    <property type="match status" value="1"/>
</dbReference>
<dbReference type="PANTHER" id="PTHR24421">
    <property type="entry name" value="NITRATE/NITRITE SENSOR PROTEIN NARX-RELATED"/>
    <property type="match status" value="1"/>
</dbReference>
<evidence type="ECO:0000256" key="6">
    <source>
        <dbReference type="ARBA" id="ARBA00022485"/>
    </source>
</evidence>